<dbReference type="GO" id="GO:0005739">
    <property type="term" value="C:mitochondrion"/>
    <property type="evidence" value="ECO:0007669"/>
    <property type="project" value="TreeGrafter"/>
</dbReference>
<evidence type="ECO:0000256" key="12">
    <source>
        <dbReference type="ARBA" id="ARBA00023136"/>
    </source>
</evidence>
<protein>
    <recommendedName>
        <fullName evidence="3">alanine--tRNA ligase</fullName>
        <ecNumber evidence="3">6.1.1.7</ecNumber>
    </recommendedName>
</protein>
<evidence type="ECO:0000256" key="15">
    <source>
        <dbReference type="SAM" id="MobiDB-lite"/>
    </source>
</evidence>
<dbReference type="InterPro" id="IPR006634">
    <property type="entry name" value="TLC-dom"/>
</dbReference>
<dbReference type="InterPro" id="IPR018165">
    <property type="entry name" value="Ala-tRNA-synth_IIc_core"/>
</dbReference>
<organism evidence="19 20">
    <name type="scientific">Arabidopsis arenosa</name>
    <name type="common">Sand rock-cress</name>
    <name type="synonym">Cardaminopsis arenosa</name>
    <dbReference type="NCBI Taxonomy" id="38785"/>
    <lineage>
        <taxon>Eukaryota</taxon>
        <taxon>Viridiplantae</taxon>
        <taxon>Streptophyta</taxon>
        <taxon>Embryophyta</taxon>
        <taxon>Tracheophyta</taxon>
        <taxon>Spermatophyta</taxon>
        <taxon>Magnoliopsida</taxon>
        <taxon>eudicotyledons</taxon>
        <taxon>Gunneridae</taxon>
        <taxon>Pentapetalae</taxon>
        <taxon>rosids</taxon>
        <taxon>malvids</taxon>
        <taxon>Brassicales</taxon>
        <taxon>Brassicaceae</taxon>
        <taxon>Camelineae</taxon>
        <taxon>Arabidopsis</taxon>
    </lineage>
</organism>
<dbReference type="Pfam" id="PF01411">
    <property type="entry name" value="tRNA-synt_2c"/>
    <property type="match status" value="2"/>
</dbReference>
<keyword evidence="7" id="KW-0547">Nucleotide-binding</keyword>
<evidence type="ECO:0000313" key="20">
    <source>
        <dbReference type="Proteomes" id="UP000682877"/>
    </source>
</evidence>
<name>A0A8S1ZL53_ARAAE</name>
<dbReference type="PROSITE" id="PS50922">
    <property type="entry name" value="TLC"/>
    <property type="match status" value="1"/>
</dbReference>
<dbReference type="EMBL" id="LR999451">
    <property type="protein sequence ID" value="CAE5959515.1"/>
    <property type="molecule type" value="Genomic_DNA"/>
</dbReference>
<evidence type="ECO:0000256" key="4">
    <source>
        <dbReference type="ARBA" id="ARBA00022555"/>
    </source>
</evidence>
<keyword evidence="5" id="KW-0436">Ligase</keyword>
<dbReference type="SUPFAM" id="SSF55681">
    <property type="entry name" value="Class II aaRS and biotin synthetases"/>
    <property type="match status" value="1"/>
</dbReference>
<dbReference type="SUPFAM" id="SSF101353">
    <property type="entry name" value="Putative anticodon-binding domain of alanyl-tRNA synthetase (AlaRS)"/>
    <property type="match status" value="1"/>
</dbReference>
<dbReference type="InterPro" id="IPR045864">
    <property type="entry name" value="aa-tRNA-synth_II/BPL/LPL"/>
</dbReference>
<evidence type="ECO:0000256" key="14">
    <source>
        <dbReference type="PROSITE-ProRule" id="PRU00205"/>
    </source>
</evidence>
<dbReference type="Proteomes" id="UP000682877">
    <property type="component" value="Chromosome 1"/>
</dbReference>
<keyword evidence="13" id="KW-0030">Aminoacyl-tRNA synthetase</keyword>
<evidence type="ECO:0000256" key="11">
    <source>
        <dbReference type="ARBA" id="ARBA00022989"/>
    </source>
</evidence>
<dbReference type="GO" id="GO:0002161">
    <property type="term" value="F:aminoacyl-tRNA deacylase activity"/>
    <property type="evidence" value="ECO:0007669"/>
    <property type="project" value="TreeGrafter"/>
</dbReference>
<keyword evidence="20" id="KW-1185">Reference proteome</keyword>
<evidence type="ECO:0000256" key="3">
    <source>
        <dbReference type="ARBA" id="ARBA00013168"/>
    </source>
</evidence>
<dbReference type="InterPro" id="IPR018164">
    <property type="entry name" value="Ala-tRNA-synth_IIc_N"/>
</dbReference>
<evidence type="ECO:0000256" key="8">
    <source>
        <dbReference type="ARBA" id="ARBA00022840"/>
    </source>
</evidence>
<proteinExistence type="inferred from homology"/>
<evidence type="ECO:0000256" key="6">
    <source>
        <dbReference type="ARBA" id="ARBA00022692"/>
    </source>
</evidence>
<dbReference type="InterPro" id="IPR050058">
    <property type="entry name" value="Ala-tRNA_ligase"/>
</dbReference>
<keyword evidence="12 14" id="KW-0472">Membrane</keyword>
<dbReference type="PANTHER" id="PTHR11777">
    <property type="entry name" value="ALANYL-TRNA SYNTHETASE"/>
    <property type="match status" value="1"/>
</dbReference>
<dbReference type="InterPro" id="IPR018162">
    <property type="entry name" value="Ala-tRNA-ligase_IIc_anticod-bd"/>
</dbReference>
<dbReference type="EC" id="6.1.1.7" evidence="3"/>
<keyword evidence="11 16" id="KW-1133">Transmembrane helix</keyword>
<feature type="domain" description="Alanyl-transfer RNA synthetases family profile" evidence="17">
    <location>
        <begin position="1"/>
        <end position="238"/>
    </location>
</feature>
<evidence type="ECO:0000256" key="2">
    <source>
        <dbReference type="ARBA" id="ARBA00008226"/>
    </source>
</evidence>
<evidence type="ECO:0000256" key="13">
    <source>
        <dbReference type="ARBA" id="ARBA00023146"/>
    </source>
</evidence>
<sequence length="478" mass="54584">MLQKQLSTTHSSQQILDATSTNSSTEGNQRKKVFMVIGINTAFSSRKRRNSLRETWMPQGEKLEKLEKEKGIVYGLPTDRIYSTYFEGDVKAGLQPDNEAGDIWLKFLPSGRVMPFDCKDNFWEMGDTGPCGPCTEIHYDRDAASLVNKDDPTCLEIWNLVFIQFNNSGKVGADDVDRVGTAYRVVADPIRTLSIAIVNGSRPGSEGLQHDLRSILRGAVRYGKDILKAEEGYFNAVLYPGTRPTVIRIRFKFFLATLLHWLVSVVFEIAFNLRTELLWVICGGCFFQLMNWVVRSWIYRDPLFVNTSVSLLHSIITSASVVFILLNQCLAKGLDEMFDHSELWDMLQYRLYSGLIPSIVVHHLILLVCFTLALYRNVTINYLILTLICEMHSIFLHVRKLRRMAGIRDSNTALVKLEWVLNWTAFVFARCIPHILISVKLIKDAHKFGKGLELPMLWFVCCMTSAHTSLVLYLRLCY</sequence>
<dbReference type="GO" id="GO:0016020">
    <property type="term" value="C:membrane"/>
    <property type="evidence" value="ECO:0007669"/>
    <property type="project" value="UniProtKB-SubCell"/>
</dbReference>
<dbReference type="Gene3D" id="3.30.930.10">
    <property type="entry name" value="Bira Bifunctional Protein, Domain 2"/>
    <property type="match status" value="1"/>
</dbReference>
<feature type="transmembrane region" description="Helical" evidence="16">
    <location>
        <begin position="278"/>
        <end position="298"/>
    </location>
</feature>
<evidence type="ECO:0000256" key="1">
    <source>
        <dbReference type="ARBA" id="ARBA00004141"/>
    </source>
</evidence>
<feature type="transmembrane region" description="Helical" evidence="16">
    <location>
        <begin position="457"/>
        <end position="476"/>
    </location>
</feature>
<evidence type="ECO:0000256" key="9">
    <source>
        <dbReference type="ARBA" id="ARBA00022884"/>
    </source>
</evidence>
<feature type="transmembrane region" description="Helical" evidence="16">
    <location>
        <begin position="419"/>
        <end position="437"/>
    </location>
</feature>
<dbReference type="SMART" id="SM00724">
    <property type="entry name" value="TLC"/>
    <property type="match status" value="1"/>
</dbReference>
<feature type="transmembrane region" description="Helical" evidence="16">
    <location>
        <begin position="351"/>
        <end position="374"/>
    </location>
</feature>
<dbReference type="Pfam" id="PF03798">
    <property type="entry name" value="TRAM_LAG1_CLN8"/>
    <property type="match status" value="1"/>
</dbReference>
<dbReference type="GO" id="GO:0009507">
    <property type="term" value="C:chloroplast"/>
    <property type="evidence" value="ECO:0007669"/>
    <property type="project" value="TreeGrafter"/>
</dbReference>
<evidence type="ECO:0000256" key="5">
    <source>
        <dbReference type="ARBA" id="ARBA00022598"/>
    </source>
</evidence>
<dbReference type="GO" id="GO:0004813">
    <property type="term" value="F:alanine-tRNA ligase activity"/>
    <property type="evidence" value="ECO:0007669"/>
    <property type="project" value="UniProtKB-EC"/>
</dbReference>
<dbReference type="AlphaFoldDB" id="A0A8S1ZL53"/>
<feature type="transmembrane region" description="Helical" evidence="16">
    <location>
        <begin position="310"/>
        <end position="330"/>
    </location>
</feature>
<keyword evidence="9" id="KW-0694">RNA-binding</keyword>
<comment type="similarity">
    <text evidence="2">Belongs to the class-II aminoacyl-tRNA synthetase family.</text>
</comment>
<accession>A0A8S1ZL53</accession>
<dbReference type="PROSITE" id="PS50860">
    <property type="entry name" value="AA_TRNA_LIGASE_II_ALA"/>
    <property type="match status" value="1"/>
</dbReference>
<feature type="domain" description="TLC" evidence="18">
    <location>
        <begin position="246"/>
        <end position="478"/>
    </location>
</feature>
<keyword evidence="4" id="KW-0820">tRNA-binding</keyword>
<dbReference type="GO" id="GO:0000049">
    <property type="term" value="F:tRNA binding"/>
    <property type="evidence" value="ECO:0007669"/>
    <property type="project" value="UniProtKB-KW"/>
</dbReference>
<dbReference type="GO" id="GO:0005524">
    <property type="term" value="F:ATP binding"/>
    <property type="evidence" value="ECO:0007669"/>
    <property type="project" value="UniProtKB-KW"/>
</dbReference>
<evidence type="ECO:0000256" key="10">
    <source>
        <dbReference type="ARBA" id="ARBA00022917"/>
    </source>
</evidence>
<feature type="transmembrane region" description="Helical" evidence="16">
    <location>
        <begin position="380"/>
        <end position="398"/>
    </location>
</feature>
<evidence type="ECO:0000259" key="17">
    <source>
        <dbReference type="PROSITE" id="PS50860"/>
    </source>
</evidence>
<reference evidence="19" key="1">
    <citation type="submission" date="2021-01" db="EMBL/GenBank/DDBJ databases">
        <authorList>
            <person name="Bezrukov I."/>
        </authorList>
    </citation>
    <scope>NUCLEOTIDE SEQUENCE</scope>
</reference>
<dbReference type="PANTHER" id="PTHR11777:SF9">
    <property type="entry name" value="ALANINE--TRNA LIGASE, CYTOPLASMIC"/>
    <property type="match status" value="1"/>
</dbReference>
<evidence type="ECO:0000256" key="7">
    <source>
        <dbReference type="ARBA" id="ARBA00022741"/>
    </source>
</evidence>
<keyword evidence="8" id="KW-0067">ATP-binding</keyword>
<comment type="subcellular location">
    <subcellularLocation>
        <location evidence="1">Membrane</location>
        <topology evidence="1">Multi-pass membrane protein</topology>
    </subcellularLocation>
</comment>
<evidence type="ECO:0000256" key="16">
    <source>
        <dbReference type="SAM" id="Phobius"/>
    </source>
</evidence>
<keyword evidence="6 14" id="KW-0812">Transmembrane</keyword>
<dbReference type="GO" id="GO:0006419">
    <property type="term" value="P:alanyl-tRNA aminoacylation"/>
    <property type="evidence" value="ECO:0007669"/>
    <property type="project" value="InterPro"/>
</dbReference>
<evidence type="ECO:0000313" key="19">
    <source>
        <dbReference type="EMBL" id="CAE5959515.1"/>
    </source>
</evidence>
<feature type="region of interest" description="Disordered" evidence="15">
    <location>
        <begin position="1"/>
        <end position="27"/>
    </location>
</feature>
<keyword evidence="10" id="KW-0648">Protein biosynthesis</keyword>
<gene>
    <name evidence="19" type="ORF">AARE701A_LOCUS3033</name>
</gene>
<evidence type="ECO:0000259" key="18">
    <source>
        <dbReference type="PROSITE" id="PS50922"/>
    </source>
</evidence>
<feature type="transmembrane region" description="Helical" evidence="16">
    <location>
        <begin position="253"/>
        <end position="271"/>
    </location>
</feature>